<dbReference type="InterPro" id="IPR036721">
    <property type="entry name" value="RCK_C_sf"/>
</dbReference>
<dbReference type="Gene3D" id="3.30.70.1450">
    <property type="entry name" value="Regulator of K+ conductance, C-terminal domain"/>
    <property type="match status" value="1"/>
</dbReference>
<evidence type="ECO:0000259" key="2">
    <source>
        <dbReference type="PROSITE" id="PS51202"/>
    </source>
</evidence>
<accession>A0A1C4X4Q5</accession>
<dbReference type="SUPFAM" id="SSF51735">
    <property type="entry name" value="NAD(P)-binding Rossmann-fold domains"/>
    <property type="match status" value="1"/>
</dbReference>
<dbReference type="EMBL" id="LT607413">
    <property type="protein sequence ID" value="SCF03408.1"/>
    <property type="molecule type" value="Genomic_DNA"/>
</dbReference>
<dbReference type="InterPro" id="IPR050721">
    <property type="entry name" value="Trk_Ktr_HKT_K-transport"/>
</dbReference>
<dbReference type="Proteomes" id="UP000198253">
    <property type="component" value="Chromosome I"/>
</dbReference>
<evidence type="ECO:0000259" key="1">
    <source>
        <dbReference type="PROSITE" id="PS51201"/>
    </source>
</evidence>
<dbReference type="PANTHER" id="PTHR43833:SF7">
    <property type="entry name" value="KTR SYSTEM POTASSIUM UPTAKE PROTEIN C"/>
    <property type="match status" value="1"/>
</dbReference>
<dbReference type="InterPro" id="IPR003148">
    <property type="entry name" value="RCK_N"/>
</dbReference>
<dbReference type="InterPro" id="IPR006037">
    <property type="entry name" value="RCK_C"/>
</dbReference>
<dbReference type="RefSeq" id="WP_088981978.1">
    <property type="nucleotide sequence ID" value="NZ_LT607413.1"/>
</dbReference>
<dbReference type="Pfam" id="PF02254">
    <property type="entry name" value="TrkA_N"/>
    <property type="match status" value="1"/>
</dbReference>
<feature type="domain" description="RCK C-terminal" evidence="2">
    <location>
        <begin position="143"/>
        <end position="225"/>
    </location>
</feature>
<keyword evidence="4" id="KW-1185">Reference proteome</keyword>
<dbReference type="PANTHER" id="PTHR43833">
    <property type="entry name" value="POTASSIUM CHANNEL PROTEIN 2-RELATED-RELATED"/>
    <property type="match status" value="1"/>
</dbReference>
<dbReference type="Gene3D" id="3.40.50.720">
    <property type="entry name" value="NAD(P)-binding Rossmann-like Domain"/>
    <property type="match status" value="1"/>
</dbReference>
<dbReference type="InterPro" id="IPR036291">
    <property type="entry name" value="NAD(P)-bd_dom_sf"/>
</dbReference>
<dbReference type="AlphaFoldDB" id="A0A1C4X4Q5"/>
<dbReference type="OrthoDB" id="9776294at2"/>
<dbReference type="GO" id="GO:0006813">
    <property type="term" value="P:potassium ion transport"/>
    <property type="evidence" value="ECO:0007669"/>
    <property type="project" value="InterPro"/>
</dbReference>
<feature type="domain" description="RCK N-terminal" evidence="1">
    <location>
        <begin position="11"/>
        <end position="127"/>
    </location>
</feature>
<protein>
    <submittedName>
        <fullName evidence="3">Trk system potassium uptake protein TrkA</fullName>
    </submittedName>
</protein>
<organism evidence="3 4">
    <name type="scientific">Micromonospora echinospora</name>
    <name type="common">Micromonospora purpurea</name>
    <dbReference type="NCBI Taxonomy" id="1877"/>
    <lineage>
        <taxon>Bacteria</taxon>
        <taxon>Bacillati</taxon>
        <taxon>Actinomycetota</taxon>
        <taxon>Actinomycetes</taxon>
        <taxon>Micromonosporales</taxon>
        <taxon>Micromonosporaceae</taxon>
        <taxon>Micromonospora</taxon>
    </lineage>
</organism>
<gene>
    <name evidence="3" type="ORF">GA0070618_2749</name>
</gene>
<reference evidence="4" key="1">
    <citation type="submission" date="2016-06" db="EMBL/GenBank/DDBJ databases">
        <authorList>
            <person name="Varghese N."/>
            <person name="Submissions Spin"/>
        </authorList>
    </citation>
    <scope>NUCLEOTIDE SEQUENCE [LARGE SCALE GENOMIC DNA]</scope>
    <source>
        <strain evidence="4">DSM 43816</strain>
    </source>
</reference>
<evidence type="ECO:0000313" key="4">
    <source>
        <dbReference type="Proteomes" id="UP000198253"/>
    </source>
</evidence>
<sequence>MSARRNPGGDSHGVVVIGLGRFGTYLAVTLTRLGHEVLAIDRDLQTVQRWSSRLDRVVQADATDETALRQLGVADFKRVVVCIGAAVEASILTVLALIEVGESAIWARATSRKHARILSAIGAQHVVFPEAETGERVAHLIVSNMLDFIGFGDDFAIAKVRVPPPLVGRTLAEVAPAARYGVMVVGAKLPGRPYEYAVAETVLPEGSLLIVEGGIDQVQRFAGLT</sequence>
<dbReference type="InParanoid" id="A0A1C4X4Q5"/>
<dbReference type="GO" id="GO:0008324">
    <property type="term" value="F:monoatomic cation transmembrane transporter activity"/>
    <property type="evidence" value="ECO:0007669"/>
    <property type="project" value="InterPro"/>
</dbReference>
<evidence type="ECO:0000313" key="3">
    <source>
        <dbReference type="EMBL" id="SCF03408.1"/>
    </source>
</evidence>
<dbReference type="PROSITE" id="PS51201">
    <property type="entry name" value="RCK_N"/>
    <property type="match status" value="1"/>
</dbReference>
<name>A0A1C4X4Q5_MICEC</name>
<proteinExistence type="predicted"/>
<dbReference type="PROSITE" id="PS51202">
    <property type="entry name" value="RCK_C"/>
    <property type="match status" value="1"/>
</dbReference>
<dbReference type="SUPFAM" id="SSF116726">
    <property type="entry name" value="TrkA C-terminal domain-like"/>
    <property type="match status" value="1"/>
</dbReference>
<dbReference type="Pfam" id="PF02080">
    <property type="entry name" value="TrkA_C"/>
    <property type="match status" value="1"/>
</dbReference>